<dbReference type="InterPro" id="IPR028098">
    <property type="entry name" value="Glyco_trans_4-like_N"/>
</dbReference>
<accession>A0A249MYP2</accession>
<dbReference type="EMBL" id="CP022746">
    <property type="protein sequence ID" value="ASY46239.1"/>
    <property type="molecule type" value="Genomic_DNA"/>
</dbReference>
<dbReference type="CDD" id="cd03811">
    <property type="entry name" value="GT4_GT28_WabH-like"/>
    <property type="match status" value="1"/>
</dbReference>
<dbReference type="Pfam" id="PF13439">
    <property type="entry name" value="Glyco_transf_4"/>
    <property type="match status" value="1"/>
</dbReference>
<gene>
    <name evidence="2" type="ORF">CJD35_17335</name>
</gene>
<dbReference type="AlphaFoldDB" id="A0A249MYP2"/>
<dbReference type="Gene3D" id="3.40.50.2000">
    <property type="entry name" value="Glycogen Phosphorylase B"/>
    <property type="match status" value="2"/>
</dbReference>
<evidence type="ECO:0000313" key="2">
    <source>
        <dbReference type="EMBL" id="ASY46239.1"/>
    </source>
</evidence>
<proteinExistence type="predicted"/>
<organism evidence="2 3">
    <name type="scientific">Sphingobium xenophagum</name>
    <dbReference type="NCBI Taxonomy" id="121428"/>
    <lineage>
        <taxon>Bacteria</taxon>
        <taxon>Pseudomonadati</taxon>
        <taxon>Pseudomonadota</taxon>
        <taxon>Alphaproteobacteria</taxon>
        <taxon>Sphingomonadales</taxon>
        <taxon>Sphingomonadaceae</taxon>
        <taxon>Sphingobium</taxon>
    </lineage>
</organism>
<dbReference type="PANTHER" id="PTHR12526">
    <property type="entry name" value="GLYCOSYLTRANSFERASE"/>
    <property type="match status" value="1"/>
</dbReference>
<reference evidence="2 3" key="1">
    <citation type="submission" date="2017-08" db="EMBL/GenBank/DDBJ databases">
        <title>Whole Genome Sequence of Sphingobium hydrophobicum C1: Insights into Adaption to the Electronic-waste Contaminated Sediment.</title>
        <authorList>
            <person name="Song D."/>
            <person name="Chen X."/>
            <person name="Xu M."/>
        </authorList>
    </citation>
    <scope>NUCLEOTIDE SEQUENCE [LARGE SCALE GENOMIC DNA]</scope>
    <source>
        <strain evidence="2 3">C1</strain>
    </source>
</reference>
<protein>
    <submittedName>
        <fullName evidence="2">Glycosyl transferase</fullName>
    </submittedName>
</protein>
<evidence type="ECO:0000259" key="1">
    <source>
        <dbReference type="Pfam" id="PF13439"/>
    </source>
</evidence>
<dbReference type="KEGG" id="shyd:CJD35_17335"/>
<feature type="domain" description="Glycosyltransferase subfamily 4-like N-terminal" evidence="1">
    <location>
        <begin position="45"/>
        <end position="210"/>
    </location>
</feature>
<evidence type="ECO:0000313" key="3">
    <source>
        <dbReference type="Proteomes" id="UP000217141"/>
    </source>
</evidence>
<dbReference type="Proteomes" id="UP000217141">
    <property type="component" value="Chromosome II"/>
</dbReference>
<keyword evidence="2" id="KW-0808">Transferase</keyword>
<dbReference type="SUPFAM" id="SSF53756">
    <property type="entry name" value="UDP-Glycosyltransferase/glycogen phosphorylase"/>
    <property type="match status" value="1"/>
</dbReference>
<sequence>MNIRHGRVMHCSLPPLPPSDNAIVGSNREAALSPRVLVFLHGPGPGGVERIALRLINGWRRDGMDVRLLLGNPEGSMQHEMPPGDATQYLPAWPLIGRRLASLRLLVAMARAIDAYRPDILFCAGNVYAIVAVLLKLRLGRRCPLILAKISNDLMRSDMPWIMRPFYRLWLRIQGRAIDHFAALSDPMAQEVAARMGVDHARVHVVPNPVLALADLDDVAPLPSSSLPRRGRHFVAVGRLERQKNYPLMLRAFAAGRGPDDRLTIFGQGRARDGLERLAARLGIAGKLCFAGFSADVRRQLPDHDVLLLSSRYEGQPGVVVEALACGLPIIATRCCASMSPLLDDGALGTLVDGDDEAAFADAIRAAHSDMQDRPRARAKAAAFTIERAVPAYRALFRHMLTQSPRQRHAALATLHSQSPLEAQLS</sequence>
<name>A0A249MYP2_SPHXE</name>
<dbReference type="Pfam" id="PF13692">
    <property type="entry name" value="Glyco_trans_1_4"/>
    <property type="match status" value="1"/>
</dbReference>
<dbReference type="PANTHER" id="PTHR12526:SF630">
    <property type="entry name" value="GLYCOSYLTRANSFERASE"/>
    <property type="match status" value="1"/>
</dbReference>
<dbReference type="GO" id="GO:0016757">
    <property type="term" value="F:glycosyltransferase activity"/>
    <property type="evidence" value="ECO:0007669"/>
    <property type="project" value="UniProtKB-ARBA"/>
</dbReference>